<keyword evidence="7" id="KW-0378">Hydrolase</keyword>
<comment type="similarity">
    <text evidence="1 7 8">Belongs to the TRAFAC class TrmE-Era-EngA-EngB-Septin-like GTPase superfamily. TrmE GTPase family.</text>
</comment>
<name>A0ABM6WN16_9FLAO</name>
<dbReference type="InterPro" id="IPR018948">
    <property type="entry name" value="GTP-bd_TrmE_N"/>
</dbReference>
<accession>A0ABM6WN16</accession>
<keyword evidence="11" id="KW-1185">Reference proteome</keyword>
<dbReference type="InterPro" id="IPR027266">
    <property type="entry name" value="TrmE/GcvT-like"/>
</dbReference>
<evidence type="ECO:0000256" key="8">
    <source>
        <dbReference type="RuleBase" id="RU003313"/>
    </source>
</evidence>
<feature type="binding site" evidence="7">
    <location>
        <position position="98"/>
    </location>
    <ligand>
        <name>(6S)-5-formyl-5,6,7,8-tetrahydrofolate</name>
        <dbReference type="ChEBI" id="CHEBI:57457"/>
    </ligand>
</feature>
<dbReference type="SUPFAM" id="SSF116878">
    <property type="entry name" value="TrmE connector domain"/>
    <property type="match status" value="1"/>
</dbReference>
<dbReference type="CDD" id="cd14858">
    <property type="entry name" value="TrmE_N"/>
    <property type="match status" value="1"/>
</dbReference>
<dbReference type="PANTHER" id="PTHR42714:SF2">
    <property type="entry name" value="TRNA MODIFICATION GTPASE GTPBP3, MITOCHONDRIAL"/>
    <property type="match status" value="1"/>
</dbReference>
<dbReference type="NCBIfam" id="TIGR00231">
    <property type="entry name" value="small_GTP"/>
    <property type="match status" value="1"/>
</dbReference>
<dbReference type="InterPro" id="IPR004520">
    <property type="entry name" value="GTPase_MnmE"/>
</dbReference>
<dbReference type="InterPro" id="IPR031168">
    <property type="entry name" value="G_TrmE"/>
</dbReference>
<dbReference type="EC" id="3.6.-.-" evidence="7"/>
<comment type="caution">
    <text evidence="7">Lacks conserved residue(s) required for the propagation of feature annotation.</text>
</comment>
<gene>
    <name evidence="7" type="primary">mnmE</name>
    <name evidence="7" type="synonym">trmE</name>
    <name evidence="10" type="ORF">DM808_01600</name>
</gene>
<feature type="binding site" evidence="7">
    <location>
        <position position="247"/>
    </location>
    <ligand>
        <name>Mg(2+)</name>
        <dbReference type="ChEBI" id="CHEBI:18420"/>
    </ligand>
</feature>
<feature type="binding site" evidence="7">
    <location>
        <position position="264"/>
    </location>
    <ligand>
        <name>K(+)</name>
        <dbReference type="ChEBI" id="CHEBI:29103"/>
    </ligand>
</feature>
<dbReference type="Pfam" id="PF10396">
    <property type="entry name" value="TrmE_N"/>
    <property type="match status" value="1"/>
</dbReference>
<dbReference type="HAMAP" id="MF_00379">
    <property type="entry name" value="GTPase_MnmE"/>
    <property type="match status" value="1"/>
</dbReference>
<dbReference type="Gene3D" id="3.30.1360.120">
    <property type="entry name" value="Probable tRNA modification gtpase trme, domain 1"/>
    <property type="match status" value="1"/>
</dbReference>
<evidence type="ECO:0000256" key="4">
    <source>
        <dbReference type="ARBA" id="ARBA00022842"/>
    </source>
</evidence>
<feature type="domain" description="TrmE-type G" evidence="9">
    <location>
        <begin position="233"/>
        <end position="397"/>
    </location>
</feature>
<organism evidence="10 11">
    <name type="scientific">Blattabacterium punctulatus</name>
    <dbReference type="NCBI Taxonomy" id="164514"/>
    <lineage>
        <taxon>Bacteria</taxon>
        <taxon>Pseudomonadati</taxon>
        <taxon>Bacteroidota</taxon>
        <taxon>Flavobacteriia</taxon>
        <taxon>Flavobacteriales</taxon>
        <taxon>Blattabacteriaceae</taxon>
        <taxon>Blattabacterium</taxon>
    </lineage>
</organism>
<dbReference type="Pfam" id="PF01926">
    <property type="entry name" value="MMR_HSR1"/>
    <property type="match status" value="1"/>
</dbReference>
<dbReference type="InterPro" id="IPR005225">
    <property type="entry name" value="Small_GTP-bd"/>
</dbReference>
<comment type="subunit">
    <text evidence="7">Homodimer. Heterotetramer of two MnmE and two MnmG subunits.</text>
</comment>
<feature type="binding site" evidence="7">
    <location>
        <position position="23"/>
    </location>
    <ligand>
        <name>(6S)-5-formyl-5,6,7,8-tetrahydrofolate</name>
        <dbReference type="ChEBI" id="CHEBI:57457"/>
    </ligand>
</feature>
<feature type="binding site" evidence="7">
    <location>
        <position position="474"/>
    </location>
    <ligand>
        <name>(6S)-5-formyl-5,6,7,8-tetrahydrofolate</name>
        <dbReference type="ChEBI" id="CHEBI:57457"/>
    </ligand>
</feature>
<dbReference type="Gene3D" id="3.40.50.300">
    <property type="entry name" value="P-loop containing nucleotide triphosphate hydrolases"/>
    <property type="match status" value="1"/>
</dbReference>
<dbReference type="NCBIfam" id="TIGR00450">
    <property type="entry name" value="mnmE_trmE_thdF"/>
    <property type="match status" value="1"/>
</dbReference>
<keyword evidence="5 7" id="KW-0630">Potassium</keyword>
<protein>
    <recommendedName>
        <fullName evidence="7">tRNA modification GTPase MnmE</fullName>
        <ecNumber evidence="7">3.6.-.-</ecNumber>
    </recommendedName>
</protein>
<keyword evidence="7" id="KW-0963">Cytoplasm</keyword>
<dbReference type="PRINTS" id="PR00326">
    <property type="entry name" value="GTP1OBG"/>
</dbReference>
<evidence type="ECO:0000256" key="2">
    <source>
        <dbReference type="ARBA" id="ARBA00022694"/>
    </source>
</evidence>
<evidence type="ECO:0000313" key="11">
    <source>
        <dbReference type="Proteomes" id="UP000247917"/>
    </source>
</evidence>
<dbReference type="PANTHER" id="PTHR42714">
    <property type="entry name" value="TRNA MODIFICATION GTPASE GTPBP3"/>
    <property type="match status" value="1"/>
</dbReference>
<evidence type="ECO:0000259" key="9">
    <source>
        <dbReference type="PROSITE" id="PS51709"/>
    </source>
</evidence>
<dbReference type="EMBL" id="CP029812">
    <property type="protein sequence ID" value="AWU39856.1"/>
    <property type="molecule type" value="Genomic_DNA"/>
</dbReference>
<keyword evidence="3 7" id="KW-0547">Nucleotide-binding</keyword>
<proteinExistence type="inferred from homology"/>
<dbReference type="Gene3D" id="1.20.120.430">
    <property type="entry name" value="tRNA modification GTPase MnmE domain 2"/>
    <property type="match status" value="1"/>
</dbReference>
<feature type="binding site" evidence="7">
    <location>
        <position position="262"/>
    </location>
    <ligand>
        <name>K(+)</name>
        <dbReference type="ChEBI" id="CHEBI:29103"/>
    </ligand>
</feature>
<evidence type="ECO:0000256" key="6">
    <source>
        <dbReference type="ARBA" id="ARBA00023134"/>
    </source>
</evidence>
<feature type="binding site" evidence="7">
    <location>
        <begin position="287"/>
        <end position="290"/>
    </location>
    <ligand>
        <name>GTP</name>
        <dbReference type="ChEBI" id="CHEBI:37565"/>
    </ligand>
</feature>
<keyword evidence="6 7" id="KW-0342">GTP-binding</keyword>
<dbReference type="SUPFAM" id="SSF52540">
    <property type="entry name" value="P-loop containing nucleoside triphosphate hydrolases"/>
    <property type="match status" value="1"/>
</dbReference>
<dbReference type="Pfam" id="PF12631">
    <property type="entry name" value="MnmE_helical"/>
    <property type="match status" value="1"/>
</dbReference>
<dbReference type="CDD" id="cd04164">
    <property type="entry name" value="trmE"/>
    <property type="match status" value="1"/>
</dbReference>
<dbReference type="PROSITE" id="PS51709">
    <property type="entry name" value="G_TRME"/>
    <property type="match status" value="1"/>
</dbReference>
<comment type="function">
    <text evidence="7">Exhibits a very high intrinsic GTPase hydrolysis rate. Involved in the addition of a carboxymethylaminomethyl (cmnm) group at the wobble position (U34) of certain tRNAs, forming tRNA-cmnm(5)s(2)U34.</text>
</comment>
<feature type="binding site" evidence="7">
    <location>
        <position position="267"/>
    </location>
    <ligand>
        <name>K(+)</name>
        <dbReference type="ChEBI" id="CHEBI:29103"/>
    </ligand>
</feature>
<evidence type="ECO:0000256" key="5">
    <source>
        <dbReference type="ARBA" id="ARBA00022958"/>
    </source>
</evidence>
<reference evidence="10 11" key="1">
    <citation type="journal article" date="2018" name="Genome Biol. Evol.">
        <title>Parallel and Gradual Genome Erosion in the Blattabacterium Endosymbionts of Mastotermes darwiniensis and Cryptocercus Wood Roaches.</title>
        <authorList>
            <person name="Kinjo Y."/>
            <person name="Bourguignon T."/>
            <person name="Tong K.J."/>
            <person name="Kuwahara H."/>
            <person name="Lim S.J."/>
            <person name="Yoon K.B."/>
            <person name="Shigenobu S."/>
            <person name="Park Y.C."/>
            <person name="Nalepa C.A."/>
            <person name="Hongoh Y."/>
            <person name="Ohkuma M."/>
            <person name="Lo N."/>
            <person name="Tokuda G."/>
        </authorList>
    </citation>
    <scope>NUCLEOTIDE SEQUENCE [LARGE SCALE GENOMIC DNA]</scope>
    <source>
        <strain evidence="10 11">CPUsv</strain>
    </source>
</reference>
<keyword evidence="4 7" id="KW-0460">Magnesium</keyword>
<evidence type="ECO:0000313" key="10">
    <source>
        <dbReference type="EMBL" id="AWU39856.1"/>
    </source>
</evidence>
<evidence type="ECO:0000256" key="1">
    <source>
        <dbReference type="ARBA" id="ARBA00011043"/>
    </source>
</evidence>
<dbReference type="InterPro" id="IPR027417">
    <property type="entry name" value="P-loop_NTPase"/>
</dbReference>
<evidence type="ECO:0000256" key="3">
    <source>
        <dbReference type="ARBA" id="ARBA00022741"/>
    </source>
</evidence>
<dbReference type="InterPro" id="IPR027368">
    <property type="entry name" value="MnmE_dom2"/>
</dbReference>
<dbReference type="RefSeq" id="WP_110495265.1">
    <property type="nucleotide sequence ID" value="NZ_CP029811.1"/>
</dbReference>
<comment type="subcellular location">
    <subcellularLocation>
        <location evidence="7">Cytoplasm</location>
    </subcellularLocation>
</comment>
<dbReference type="Proteomes" id="UP000247917">
    <property type="component" value="Chromosome"/>
</dbReference>
<feature type="binding site" evidence="7">
    <location>
        <position position="137"/>
    </location>
    <ligand>
        <name>(6S)-5-formyl-5,6,7,8-tetrahydrofolate</name>
        <dbReference type="ChEBI" id="CHEBI:57457"/>
    </ligand>
</feature>
<evidence type="ECO:0000256" key="7">
    <source>
        <dbReference type="HAMAP-Rule" id="MF_00379"/>
    </source>
</evidence>
<keyword evidence="2 7" id="KW-0819">tRNA processing</keyword>
<feature type="binding site" evidence="7">
    <location>
        <position position="268"/>
    </location>
    <ligand>
        <name>Mg(2+)</name>
        <dbReference type="ChEBI" id="CHEBI:18420"/>
    </ligand>
</feature>
<feature type="binding site" evidence="7">
    <location>
        <position position="243"/>
    </location>
    <ligand>
        <name>K(+)</name>
        <dbReference type="ChEBI" id="CHEBI:29103"/>
    </ligand>
</feature>
<feature type="binding site" evidence="7">
    <location>
        <begin position="243"/>
        <end position="248"/>
    </location>
    <ligand>
        <name>GTP</name>
        <dbReference type="ChEBI" id="CHEBI:37565"/>
    </ligand>
</feature>
<sequence>MFDDDTIVALATPTGSSAISVIRISGKKSISTVETIFSSVHYGKKLENQSTHTIHLGYIVDNIDDRSDSNSSRRNYLDQVLVSIFRSPFSYTGENMIEISCHGSYYIQQNILQLLIRKGIRLARPGEFTFRAFLNKKMDLSQAEAIADLILSDNQASHELSLQQIKGALTSTIKNLRKKLLDFYSLLELELDFSEENVIFAKRSDLFSFLKDLEETLKDLIESFSIGNSIKKGIYVVIIGEPNVGKSTLFNYVIKESRSIISNIEGTTRDSIEGELILNGIHFHFVDTAGIRDPKDTIERMGVRKTMEKIQEAQVLLYVLDSSKNDRKKQKKILKKIQIIHEKNPLKKILVIANKSDLSSFKDFYNLKSKFSYFFEISAKNNHGIKKILYTLSQLFIEKLKEKNIIVTQNRHYEALKQSLKEVLLAHDALTKRVPEDLVSIHIKEALHHLGKITGEITNEEVLKNIFSKFCIGK</sequence>
<dbReference type="InterPro" id="IPR025867">
    <property type="entry name" value="MnmE_helical"/>
</dbReference>
<dbReference type="InterPro" id="IPR006073">
    <property type="entry name" value="GTP-bd"/>
</dbReference>
<keyword evidence="7" id="KW-0479">Metal-binding</keyword>
<feature type="binding site" evidence="7">
    <location>
        <begin position="262"/>
        <end position="268"/>
    </location>
    <ligand>
        <name>GTP</name>
        <dbReference type="ChEBI" id="CHEBI:37565"/>
    </ligand>
</feature>
<comment type="cofactor">
    <cofactor evidence="7">
        <name>K(+)</name>
        <dbReference type="ChEBI" id="CHEBI:29103"/>
    </cofactor>
    <text evidence="7">Binds 1 potassium ion per subunit.</text>
</comment>